<keyword evidence="3" id="KW-1185">Reference proteome</keyword>
<accession>Q1D5I6</accession>
<proteinExistence type="predicted"/>
<dbReference type="EMBL" id="CP000113">
    <property type="protein sequence ID" value="ABF90082.1"/>
    <property type="molecule type" value="Genomic_DNA"/>
</dbReference>
<dbReference type="AlphaFoldDB" id="Q1D5I6"/>
<feature type="region of interest" description="Disordered" evidence="1">
    <location>
        <begin position="1"/>
        <end position="31"/>
    </location>
</feature>
<evidence type="ECO:0000256" key="1">
    <source>
        <dbReference type="SAM" id="MobiDB-lite"/>
    </source>
</evidence>
<dbReference type="HOGENOM" id="CLU_2771569_0_0_7"/>
<gene>
    <name evidence="2" type="ordered locus">MXAN_3907</name>
</gene>
<evidence type="ECO:0000313" key="2">
    <source>
        <dbReference type="EMBL" id="ABF90082.1"/>
    </source>
</evidence>
<reference evidence="2 3" key="1">
    <citation type="journal article" date="2006" name="Proc. Natl. Acad. Sci. U.S.A.">
        <title>Evolution of sensory complexity recorded in a myxobacterial genome.</title>
        <authorList>
            <person name="Goldman B.S."/>
            <person name="Nierman W.C."/>
            <person name="Kaiser D."/>
            <person name="Slater S.C."/>
            <person name="Durkin A.S."/>
            <person name="Eisen J.A."/>
            <person name="Ronning C.M."/>
            <person name="Barbazuk W.B."/>
            <person name="Blanchard M."/>
            <person name="Field C."/>
            <person name="Halling C."/>
            <person name="Hinkle G."/>
            <person name="Iartchuk O."/>
            <person name="Kim H.S."/>
            <person name="Mackenzie C."/>
            <person name="Madupu R."/>
            <person name="Miller N."/>
            <person name="Shvartsbeyn A."/>
            <person name="Sullivan S.A."/>
            <person name="Vaudin M."/>
            <person name="Wiegand R."/>
            <person name="Kaplan H.B."/>
        </authorList>
    </citation>
    <scope>NUCLEOTIDE SEQUENCE [LARGE SCALE GENOMIC DNA]</scope>
    <source>
        <strain evidence="3">DK1622</strain>
    </source>
</reference>
<dbReference type="Proteomes" id="UP000002402">
    <property type="component" value="Chromosome"/>
</dbReference>
<organism evidence="2 3">
    <name type="scientific">Myxococcus xanthus (strain DK1622)</name>
    <dbReference type="NCBI Taxonomy" id="246197"/>
    <lineage>
        <taxon>Bacteria</taxon>
        <taxon>Pseudomonadati</taxon>
        <taxon>Myxococcota</taxon>
        <taxon>Myxococcia</taxon>
        <taxon>Myxococcales</taxon>
        <taxon>Cystobacterineae</taxon>
        <taxon>Myxococcaceae</taxon>
        <taxon>Myxococcus</taxon>
    </lineage>
</organism>
<feature type="compositionally biased region" description="Polar residues" evidence="1">
    <location>
        <begin position="17"/>
        <end position="31"/>
    </location>
</feature>
<dbReference type="KEGG" id="mxa:MXAN_3907"/>
<dbReference type="EnsemblBacteria" id="ABF90082">
    <property type="protein sequence ID" value="ABF90082"/>
    <property type="gene ID" value="MXAN_3907"/>
</dbReference>
<evidence type="ECO:0000313" key="3">
    <source>
        <dbReference type="Proteomes" id="UP000002402"/>
    </source>
</evidence>
<sequence>MRPSARRSMVSVRPPSQGRQRTSAPLWPATQTSAGPVPLSAFMGLDGAKAVLQAVPLKKWMLFVPELTA</sequence>
<protein>
    <submittedName>
        <fullName evidence="2">Uncharacterized protein</fullName>
    </submittedName>
</protein>
<name>Q1D5I6_MYXXD</name>